<name>A0A1B8ZRE8_9FLAO</name>
<keyword evidence="1" id="KW-0812">Transmembrane</keyword>
<feature type="transmembrane region" description="Helical" evidence="1">
    <location>
        <begin position="66"/>
        <end position="86"/>
    </location>
</feature>
<gene>
    <name evidence="2" type="ORF">BBI00_07270</name>
</gene>
<dbReference type="RefSeq" id="WP_065398144.1">
    <property type="nucleotide sequence ID" value="NZ_MAYG01000001.1"/>
</dbReference>
<accession>A0A1B8ZRE8</accession>
<keyword evidence="1" id="KW-0472">Membrane</keyword>
<proteinExistence type="predicted"/>
<feature type="transmembrane region" description="Helical" evidence="1">
    <location>
        <begin position="164"/>
        <end position="180"/>
    </location>
</feature>
<reference evidence="3" key="1">
    <citation type="submission" date="2016-07" db="EMBL/GenBank/DDBJ databases">
        <authorList>
            <person name="Florea S."/>
            <person name="Webb J.S."/>
            <person name="Jaromczyk J."/>
            <person name="Schardl C.L."/>
        </authorList>
    </citation>
    <scope>NUCLEOTIDE SEQUENCE [LARGE SCALE GENOMIC DNA]</scope>
    <source>
        <strain evidence="3">CC-VM-7</strain>
    </source>
</reference>
<evidence type="ECO:0000256" key="1">
    <source>
        <dbReference type="SAM" id="Phobius"/>
    </source>
</evidence>
<sequence length="220" mass="25321">MDTTLHLMNIIIHVITGSIALIAGFVILFKTKGTPLHRKLGYLFMGCMVIVVTTGAFGVIVFKRNLFLLLITILAGYNTYSGFRIIKEKTNRFYVKDFFAMLAAFTMAVVFIYYLRFIGFYWDPVIIFSGVGYLLLVISYDILRYFIPSSRYGNVWRYEHSSKMISALGALFSAFTGTLLPDYKPYSQILPSLLMTLIMILFNIKIYRRLKKKSLQTQLE</sequence>
<evidence type="ECO:0000313" key="3">
    <source>
        <dbReference type="Proteomes" id="UP000093432"/>
    </source>
</evidence>
<protein>
    <recommendedName>
        <fullName evidence="4">DUF2306 domain-containing protein</fullName>
    </recommendedName>
</protein>
<dbReference type="AlphaFoldDB" id="A0A1B8ZRE8"/>
<dbReference type="Proteomes" id="UP000093432">
    <property type="component" value="Unassembled WGS sequence"/>
</dbReference>
<dbReference type="STRING" id="651561.BBI00_07270"/>
<feature type="transmembrane region" description="Helical" evidence="1">
    <location>
        <begin position="98"/>
        <end position="115"/>
    </location>
</feature>
<organism evidence="2 3">
    <name type="scientific">Chryseobacterium arthrosphaerae</name>
    <dbReference type="NCBI Taxonomy" id="651561"/>
    <lineage>
        <taxon>Bacteria</taxon>
        <taxon>Pseudomonadati</taxon>
        <taxon>Bacteroidota</taxon>
        <taxon>Flavobacteriia</taxon>
        <taxon>Flavobacteriales</taxon>
        <taxon>Weeksellaceae</taxon>
        <taxon>Chryseobacterium group</taxon>
        <taxon>Chryseobacterium</taxon>
    </lineage>
</organism>
<dbReference type="OrthoDB" id="1162022at2"/>
<keyword evidence="1" id="KW-1133">Transmembrane helix</keyword>
<dbReference type="EMBL" id="MAYG01000001">
    <property type="protein sequence ID" value="OCA74153.1"/>
    <property type="molecule type" value="Genomic_DNA"/>
</dbReference>
<feature type="transmembrane region" description="Helical" evidence="1">
    <location>
        <begin position="40"/>
        <end position="60"/>
    </location>
</feature>
<evidence type="ECO:0000313" key="2">
    <source>
        <dbReference type="EMBL" id="OCA74153.1"/>
    </source>
</evidence>
<feature type="transmembrane region" description="Helical" evidence="1">
    <location>
        <begin position="121"/>
        <end position="143"/>
    </location>
</feature>
<feature type="transmembrane region" description="Helical" evidence="1">
    <location>
        <begin position="6"/>
        <end position="28"/>
    </location>
</feature>
<evidence type="ECO:0008006" key="4">
    <source>
        <dbReference type="Google" id="ProtNLM"/>
    </source>
</evidence>
<comment type="caution">
    <text evidence="2">The sequence shown here is derived from an EMBL/GenBank/DDBJ whole genome shotgun (WGS) entry which is preliminary data.</text>
</comment>
<feature type="transmembrane region" description="Helical" evidence="1">
    <location>
        <begin position="186"/>
        <end position="204"/>
    </location>
</feature>